<protein>
    <submittedName>
        <fullName evidence="2">Uncharacterized protein</fullName>
    </submittedName>
</protein>
<evidence type="ECO:0000313" key="3">
    <source>
        <dbReference type="Proteomes" id="UP001393056"/>
    </source>
</evidence>
<evidence type="ECO:0000256" key="1">
    <source>
        <dbReference type="SAM" id="SignalP"/>
    </source>
</evidence>
<gene>
    <name evidence="2" type="ORF">AAEO58_03080</name>
</gene>
<reference evidence="2 3" key="1">
    <citation type="submission" date="2024-04" db="EMBL/GenBank/DDBJ databases">
        <title>Flavobacterium sp. DGU41 16S ribosomal RNA gene Genome sequencing and assembly.</title>
        <authorList>
            <person name="Park S."/>
        </authorList>
    </citation>
    <scope>NUCLEOTIDE SEQUENCE [LARGE SCALE GENOMIC DNA]</scope>
    <source>
        <strain evidence="2 3">DGU41</strain>
    </source>
</reference>
<evidence type="ECO:0000313" key="2">
    <source>
        <dbReference type="EMBL" id="MEL1247017.1"/>
    </source>
</evidence>
<feature type="chain" id="PRO_5046434940" evidence="1">
    <location>
        <begin position="21"/>
        <end position="85"/>
    </location>
</feature>
<feature type="signal peptide" evidence="1">
    <location>
        <begin position="1"/>
        <end position="20"/>
    </location>
</feature>
<comment type="caution">
    <text evidence="2">The sequence shown here is derived from an EMBL/GenBank/DDBJ whole genome shotgun (WGS) entry which is preliminary data.</text>
</comment>
<dbReference type="Proteomes" id="UP001393056">
    <property type="component" value="Unassembled WGS sequence"/>
</dbReference>
<organism evidence="2 3">
    <name type="scientific">Flavobacterium helocola</name>
    <dbReference type="NCBI Taxonomy" id="3139139"/>
    <lineage>
        <taxon>Bacteria</taxon>
        <taxon>Pseudomonadati</taxon>
        <taxon>Bacteroidota</taxon>
        <taxon>Flavobacteriia</taxon>
        <taxon>Flavobacteriales</taxon>
        <taxon>Flavobacteriaceae</taxon>
        <taxon>Flavobacterium</taxon>
    </lineage>
</organism>
<keyword evidence="3" id="KW-1185">Reference proteome</keyword>
<dbReference type="RefSeq" id="WP_341681838.1">
    <property type="nucleotide sequence ID" value="NZ_JBBYHT010000001.1"/>
</dbReference>
<proteinExistence type="predicted"/>
<accession>A0ABU9I4G4</accession>
<keyword evidence="1" id="KW-0732">Signal</keyword>
<name>A0ABU9I4G4_9FLAO</name>
<dbReference type="EMBL" id="JBBYHT010000001">
    <property type="protein sequence ID" value="MEL1247017.1"/>
    <property type="molecule type" value="Genomic_DNA"/>
</dbReference>
<sequence>MKKMIFSAVALVAFSFAGMANEVKEKKTEVKTTESMDCQDQADYEYELALLFGMNENQAILHSNVWYAICSGYTSINPSILKYIN</sequence>